<name>A0ABU2SM57_9ACTN</name>
<dbReference type="SUPFAM" id="SSF56219">
    <property type="entry name" value="DNase I-like"/>
    <property type="match status" value="1"/>
</dbReference>
<proteinExistence type="predicted"/>
<comment type="caution">
    <text evidence="4">The sequence shown here is derived from an EMBL/GenBank/DDBJ whole genome shotgun (WGS) entry which is preliminary data.</text>
</comment>
<accession>A0ABU2SM57</accession>
<dbReference type="InterPro" id="IPR035992">
    <property type="entry name" value="Ricin_B-like_lectins"/>
</dbReference>
<sequence length="633" mass="69525">MRLPLPPPRPKARSAPRTSRLTAALTSVLLAAGLLVGAGPGQGGYTARADDRRASPASDGSLPFTTYNMQGSDHGIRWNGEVGPLTIHHPVVALQEVGNGPPPEPSHARGTGESIPIRHPFPAGLPDHVSHTQWDYEHNRRHVYYLQTDPQRDSITGRDRWQGGRVNLAIVTQVPAAEVRVIENPLYNRDEPRNEYRYRRVLGVRIGNTVYYNVHARGADVPYLLTGIRNAARPGENWVMVGDFNLDIVNRTDREARERSLRLRGDEQLARPHRPTHQRGGELDYAITRGTPRFNADIPAARGSDHYPVQFEPAPTPVPAAPDAQVHNFSVALENERTGLVLDARDTAGSRVTTSLDRYNLRQRFRVGTVRGHWYRFAHGNSPAAASGDRGAATGRAAAAAALCPGLNPFFPLSVIMLPCESPFAQWHPEDPGAPGGPLRWRNSARPELCLTGAGNEEPVGALACNDSPAQQWWDNSRAVDARAWESGDKRVRLRAWNGLYLDTFGRSDRDGTPLSTSPAGNAETQRWNVEHAGLGDNLVRLKGLGAGGRCVDLLDPHQPGAGERTLVHSCTDRSGREDGTGHRWQAETYGDGTLRFRNEKAHLCLAPSSREAAYVTIENCNDDARQRWTIVP</sequence>
<feature type="domain" description="Ricin B lectin" evidence="2">
    <location>
        <begin position="540"/>
        <end position="631"/>
    </location>
</feature>
<dbReference type="Pfam" id="PF00652">
    <property type="entry name" value="Ricin_B_lectin"/>
    <property type="match status" value="1"/>
</dbReference>
<dbReference type="Pfam" id="PF03372">
    <property type="entry name" value="Exo_endo_phos"/>
    <property type="match status" value="1"/>
</dbReference>
<feature type="domain" description="Endonuclease/exonuclease/phosphatase" evidence="3">
    <location>
        <begin position="82"/>
        <end position="306"/>
    </location>
</feature>
<protein>
    <submittedName>
        <fullName evidence="4">Ricin-type beta-trefoil lectin domain protein</fullName>
    </submittedName>
</protein>
<dbReference type="EMBL" id="JAVRFI010000006">
    <property type="protein sequence ID" value="MDT0449977.1"/>
    <property type="molecule type" value="Genomic_DNA"/>
</dbReference>
<dbReference type="PROSITE" id="PS50231">
    <property type="entry name" value="RICIN_B_LECTIN"/>
    <property type="match status" value="2"/>
</dbReference>
<dbReference type="Gene3D" id="2.80.10.50">
    <property type="match status" value="2"/>
</dbReference>
<dbReference type="SUPFAM" id="SSF50370">
    <property type="entry name" value="Ricin B-like lectins"/>
    <property type="match status" value="1"/>
</dbReference>
<dbReference type="CDD" id="cd00161">
    <property type="entry name" value="beta-trefoil_Ricin-like"/>
    <property type="match status" value="2"/>
</dbReference>
<feature type="region of interest" description="Disordered" evidence="1">
    <location>
        <begin position="43"/>
        <end position="62"/>
    </location>
</feature>
<evidence type="ECO:0000313" key="5">
    <source>
        <dbReference type="Proteomes" id="UP001180531"/>
    </source>
</evidence>
<gene>
    <name evidence="4" type="ORF">RM609_12980</name>
</gene>
<organism evidence="4 5">
    <name type="scientific">Streptomyces hesseae</name>
    <dbReference type="NCBI Taxonomy" id="3075519"/>
    <lineage>
        <taxon>Bacteria</taxon>
        <taxon>Bacillati</taxon>
        <taxon>Actinomycetota</taxon>
        <taxon>Actinomycetes</taxon>
        <taxon>Kitasatosporales</taxon>
        <taxon>Streptomycetaceae</taxon>
        <taxon>Streptomyces</taxon>
    </lineage>
</organism>
<evidence type="ECO:0000313" key="4">
    <source>
        <dbReference type="EMBL" id="MDT0449977.1"/>
    </source>
</evidence>
<reference evidence="4" key="1">
    <citation type="submission" date="2024-05" db="EMBL/GenBank/DDBJ databases">
        <title>30 novel species of actinomycetes from the DSMZ collection.</title>
        <authorList>
            <person name="Nouioui I."/>
        </authorList>
    </citation>
    <scope>NUCLEOTIDE SEQUENCE</scope>
    <source>
        <strain evidence="4">DSM 40473</strain>
    </source>
</reference>
<keyword evidence="5" id="KW-1185">Reference proteome</keyword>
<dbReference type="Proteomes" id="UP001180531">
    <property type="component" value="Unassembled WGS sequence"/>
</dbReference>
<evidence type="ECO:0000259" key="3">
    <source>
        <dbReference type="Pfam" id="PF03372"/>
    </source>
</evidence>
<dbReference type="InterPro" id="IPR036691">
    <property type="entry name" value="Endo/exonu/phosph_ase_sf"/>
</dbReference>
<dbReference type="InterPro" id="IPR005135">
    <property type="entry name" value="Endo/exonuclease/phosphatase"/>
</dbReference>
<evidence type="ECO:0000259" key="2">
    <source>
        <dbReference type="Pfam" id="PF00652"/>
    </source>
</evidence>
<dbReference type="Gene3D" id="3.60.10.10">
    <property type="entry name" value="Endonuclease/exonuclease/phosphatase"/>
    <property type="match status" value="1"/>
</dbReference>
<evidence type="ECO:0000256" key="1">
    <source>
        <dbReference type="SAM" id="MobiDB-lite"/>
    </source>
</evidence>
<dbReference type="RefSeq" id="WP_311610571.1">
    <property type="nucleotide sequence ID" value="NZ_JAVRFI010000006.1"/>
</dbReference>
<dbReference type="InterPro" id="IPR000772">
    <property type="entry name" value="Ricin_B_lectin"/>
</dbReference>